<keyword evidence="3" id="KW-1185">Reference proteome</keyword>
<name>A0ABS3FP32_9CYAN</name>
<comment type="caution">
    <text evidence="2">The sequence shown here is derived from an EMBL/GenBank/DDBJ whole genome shotgun (WGS) entry which is preliminary data.</text>
</comment>
<gene>
    <name evidence="2" type="ORF">J0895_03325</name>
</gene>
<feature type="region of interest" description="Disordered" evidence="1">
    <location>
        <begin position="1"/>
        <end position="27"/>
    </location>
</feature>
<protein>
    <submittedName>
        <fullName evidence="2">Uncharacterized protein</fullName>
    </submittedName>
</protein>
<evidence type="ECO:0000313" key="2">
    <source>
        <dbReference type="EMBL" id="MBO0348147.1"/>
    </source>
</evidence>
<dbReference type="RefSeq" id="WP_207086712.1">
    <property type="nucleotide sequence ID" value="NZ_JAFLQW010000078.1"/>
</dbReference>
<sequence>MLTETKQLRKVSQPRTQEGKFGSPYQEKRGAAIAMRLPVSLDALVRQQAEEKGVKANEIVAEILAKHFNWSQHNP</sequence>
<evidence type="ECO:0000313" key="3">
    <source>
        <dbReference type="Proteomes" id="UP000664844"/>
    </source>
</evidence>
<proteinExistence type="predicted"/>
<reference evidence="2 3" key="1">
    <citation type="submission" date="2021-03" db="EMBL/GenBank/DDBJ databases">
        <title>Metabolic Capacity of the Antarctic Cyanobacterium Phormidium pseudopriestleyi that Sustains Oxygenic Photosynthesis in the Presence of Hydrogen Sulfide.</title>
        <authorList>
            <person name="Lumian J.E."/>
            <person name="Jungblut A.D."/>
            <person name="Dillon M.L."/>
            <person name="Hawes I."/>
            <person name="Doran P.T."/>
            <person name="Mackey T.J."/>
            <person name="Dick G.J."/>
            <person name="Grettenberger C.L."/>
            <person name="Sumner D.Y."/>
        </authorList>
    </citation>
    <scope>NUCLEOTIDE SEQUENCE [LARGE SCALE GENOMIC DNA]</scope>
    <source>
        <strain evidence="2 3">FRX01</strain>
    </source>
</reference>
<accession>A0ABS3FP32</accession>
<organism evidence="2 3">
    <name type="scientific">Phormidium pseudopriestleyi FRX01</name>
    <dbReference type="NCBI Taxonomy" id="1759528"/>
    <lineage>
        <taxon>Bacteria</taxon>
        <taxon>Bacillati</taxon>
        <taxon>Cyanobacteriota</taxon>
        <taxon>Cyanophyceae</taxon>
        <taxon>Oscillatoriophycideae</taxon>
        <taxon>Oscillatoriales</taxon>
        <taxon>Oscillatoriaceae</taxon>
        <taxon>Phormidium</taxon>
    </lineage>
</organism>
<dbReference type="Proteomes" id="UP000664844">
    <property type="component" value="Unassembled WGS sequence"/>
</dbReference>
<evidence type="ECO:0000256" key="1">
    <source>
        <dbReference type="SAM" id="MobiDB-lite"/>
    </source>
</evidence>
<dbReference type="EMBL" id="JAFLQW010000078">
    <property type="protein sequence ID" value="MBO0348147.1"/>
    <property type="molecule type" value="Genomic_DNA"/>
</dbReference>